<feature type="compositionally biased region" description="Polar residues" evidence="1">
    <location>
        <begin position="46"/>
        <end position="55"/>
    </location>
</feature>
<sequence length="133" mass="14822">MCFSLDESPLRFGGLIEKLRSLIVFREGDTKGSAKGGDANLKKDGQSSQNGQGDTKGSAKGGDANLKKDGQSSQNGQVLKFKIELLNKTNKSLHHTEDAPQDMEEGLHRSFLIIMENIRRIYIIKFRRTWLAN</sequence>
<dbReference type="EMBL" id="JADBGQ010000001">
    <property type="protein sequence ID" value="KAG5415607.1"/>
    <property type="molecule type" value="Genomic_DNA"/>
</dbReference>
<protein>
    <recommendedName>
        <fullName evidence="4">FMP27 C-terminal domain-containing protein</fullName>
    </recommendedName>
</protein>
<name>A0ABQ7NXN5_BRACM</name>
<gene>
    <name evidence="2" type="primary">A01g509280.1_BraROA</name>
    <name evidence="2" type="ORF">IGI04_003174</name>
</gene>
<organism evidence="2 3">
    <name type="scientific">Brassica rapa subsp. trilocularis</name>
    <dbReference type="NCBI Taxonomy" id="1813537"/>
    <lineage>
        <taxon>Eukaryota</taxon>
        <taxon>Viridiplantae</taxon>
        <taxon>Streptophyta</taxon>
        <taxon>Embryophyta</taxon>
        <taxon>Tracheophyta</taxon>
        <taxon>Spermatophyta</taxon>
        <taxon>Magnoliopsida</taxon>
        <taxon>eudicotyledons</taxon>
        <taxon>Gunneridae</taxon>
        <taxon>Pentapetalae</taxon>
        <taxon>rosids</taxon>
        <taxon>malvids</taxon>
        <taxon>Brassicales</taxon>
        <taxon>Brassicaceae</taxon>
        <taxon>Brassiceae</taxon>
        <taxon>Brassica</taxon>
    </lineage>
</organism>
<reference evidence="2 3" key="1">
    <citation type="submission" date="2021-03" db="EMBL/GenBank/DDBJ databases">
        <authorList>
            <person name="King G.J."/>
            <person name="Bancroft I."/>
            <person name="Baten A."/>
            <person name="Bloomfield J."/>
            <person name="Borpatragohain P."/>
            <person name="He Z."/>
            <person name="Irish N."/>
            <person name="Irwin J."/>
            <person name="Liu K."/>
            <person name="Mauleon R.P."/>
            <person name="Moore J."/>
            <person name="Morris R."/>
            <person name="Ostergaard L."/>
            <person name="Wang B."/>
            <person name="Wells R."/>
        </authorList>
    </citation>
    <scope>NUCLEOTIDE SEQUENCE [LARGE SCALE GENOMIC DNA]</scope>
    <source>
        <strain evidence="2">R-o-18</strain>
        <tissue evidence="2">Leaf</tissue>
    </source>
</reference>
<accession>A0ABQ7NXN5</accession>
<dbReference type="Proteomes" id="UP000823674">
    <property type="component" value="Chromosome A01"/>
</dbReference>
<evidence type="ECO:0000256" key="1">
    <source>
        <dbReference type="SAM" id="MobiDB-lite"/>
    </source>
</evidence>
<evidence type="ECO:0000313" key="3">
    <source>
        <dbReference type="Proteomes" id="UP000823674"/>
    </source>
</evidence>
<evidence type="ECO:0008006" key="4">
    <source>
        <dbReference type="Google" id="ProtNLM"/>
    </source>
</evidence>
<keyword evidence="3" id="KW-1185">Reference proteome</keyword>
<feature type="region of interest" description="Disordered" evidence="1">
    <location>
        <begin position="29"/>
        <end position="76"/>
    </location>
</feature>
<proteinExistence type="predicted"/>
<comment type="caution">
    <text evidence="2">The sequence shown here is derived from an EMBL/GenBank/DDBJ whole genome shotgun (WGS) entry which is preliminary data.</text>
</comment>
<evidence type="ECO:0000313" key="2">
    <source>
        <dbReference type="EMBL" id="KAG5415607.1"/>
    </source>
</evidence>